<evidence type="ECO:0000313" key="1">
    <source>
        <dbReference type="EMBL" id="THU82486.1"/>
    </source>
</evidence>
<proteinExistence type="predicted"/>
<name>A0A4S8L228_DENBC</name>
<keyword evidence="2" id="KW-1185">Reference proteome</keyword>
<dbReference type="EMBL" id="ML179728">
    <property type="protein sequence ID" value="THU82486.1"/>
    <property type="molecule type" value="Genomic_DNA"/>
</dbReference>
<evidence type="ECO:0000313" key="2">
    <source>
        <dbReference type="Proteomes" id="UP000297245"/>
    </source>
</evidence>
<reference evidence="1 2" key="1">
    <citation type="journal article" date="2019" name="Nat. Ecol. Evol.">
        <title>Megaphylogeny resolves global patterns of mushroom evolution.</title>
        <authorList>
            <person name="Varga T."/>
            <person name="Krizsan K."/>
            <person name="Foldi C."/>
            <person name="Dima B."/>
            <person name="Sanchez-Garcia M."/>
            <person name="Sanchez-Ramirez S."/>
            <person name="Szollosi G.J."/>
            <person name="Szarkandi J.G."/>
            <person name="Papp V."/>
            <person name="Albert L."/>
            <person name="Andreopoulos W."/>
            <person name="Angelini C."/>
            <person name="Antonin V."/>
            <person name="Barry K.W."/>
            <person name="Bougher N.L."/>
            <person name="Buchanan P."/>
            <person name="Buyck B."/>
            <person name="Bense V."/>
            <person name="Catcheside P."/>
            <person name="Chovatia M."/>
            <person name="Cooper J."/>
            <person name="Damon W."/>
            <person name="Desjardin D."/>
            <person name="Finy P."/>
            <person name="Geml J."/>
            <person name="Haridas S."/>
            <person name="Hughes K."/>
            <person name="Justo A."/>
            <person name="Karasinski D."/>
            <person name="Kautmanova I."/>
            <person name="Kiss B."/>
            <person name="Kocsube S."/>
            <person name="Kotiranta H."/>
            <person name="LaButti K.M."/>
            <person name="Lechner B.E."/>
            <person name="Liimatainen K."/>
            <person name="Lipzen A."/>
            <person name="Lukacs Z."/>
            <person name="Mihaltcheva S."/>
            <person name="Morgado L.N."/>
            <person name="Niskanen T."/>
            <person name="Noordeloos M.E."/>
            <person name="Ohm R.A."/>
            <person name="Ortiz-Santana B."/>
            <person name="Ovrebo C."/>
            <person name="Racz N."/>
            <person name="Riley R."/>
            <person name="Savchenko A."/>
            <person name="Shiryaev A."/>
            <person name="Soop K."/>
            <person name="Spirin V."/>
            <person name="Szebenyi C."/>
            <person name="Tomsovsky M."/>
            <person name="Tulloss R.E."/>
            <person name="Uehling J."/>
            <person name="Grigoriev I.V."/>
            <person name="Vagvolgyi C."/>
            <person name="Papp T."/>
            <person name="Martin F.M."/>
            <person name="Miettinen O."/>
            <person name="Hibbett D.S."/>
            <person name="Nagy L.G."/>
        </authorList>
    </citation>
    <scope>NUCLEOTIDE SEQUENCE [LARGE SCALE GENOMIC DNA]</scope>
    <source>
        <strain evidence="1 2">CBS 962.96</strain>
    </source>
</reference>
<protein>
    <recommendedName>
        <fullName evidence="3">Prolyl 4-hydroxylase alpha subunit Fe(2+) 2OG dioxygenase domain-containing protein</fullName>
    </recommendedName>
</protein>
<sequence>IPLVASDGRIVGVAAKKVQTSDWQDAVDEVAQLVEQARQSKDWAFKAADRRHKRGSDFPAEACGISYGKGQPKPMRLSGGRAGLMAKLLQKPCFRRIANYQSATYAAFSPRNYRYYFDGMKRLHAALPELEPNFPHSVFACLTINFGPRTRTHVHTDSRNTPHGMCAITSCGKFNYKLGGHLVLWDLKLVIEFPTGCTILIPSALLLHSNTSVQPDETRYSITQYTAGGIWRWLDGGGQAEEQIKLGDPVQFKRIQERKAVRREEVLKMFATLDEIEASLVPK</sequence>
<dbReference type="Proteomes" id="UP000297245">
    <property type="component" value="Unassembled WGS sequence"/>
</dbReference>
<accession>A0A4S8L228</accession>
<gene>
    <name evidence="1" type="ORF">K435DRAFT_691375</name>
</gene>
<dbReference type="AlphaFoldDB" id="A0A4S8L228"/>
<feature type="non-terminal residue" evidence="1">
    <location>
        <position position="1"/>
    </location>
</feature>
<evidence type="ECO:0008006" key="3">
    <source>
        <dbReference type="Google" id="ProtNLM"/>
    </source>
</evidence>
<organism evidence="1 2">
    <name type="scientific">Dendrothele bispora (strain CBS 962.96)</name>
    <dbReference type="NCBI Taxonomy" id="1314807"/>
    <lineage>
        <taxon>Eukaryota</taxon>
        <taxon>Fungi</taxon>
        <taxon>Dikarya</taxon>
        <taxon>Basidiomycota</taxon>
        <taxon>Agaricomycotina</taxon>
        <taxon>Agaricomycetes</taxon>
        <taxon>Agaricomycetidae</taxon>
        <taxon>Agaricales</taxon>
        <taxon>Agaricales incertae sedis</taxon>
        <taxon>Dendrothele</taxon>
    </lineage>
</organism>
<dbReference type="Gene3D" id="3.60.130.30">
    <property type="match status" value="1"/>
</dbReference>
<dbReference type="OrthoDB" id="3020801at2759"/>